<dbReference type="InterPro" id="IPR050578">
    <property type="entry name" value="MARVEL-CKLF_proteins"/>
</dbReference>
<feature type="transmembrane region" description="Helical" evidence="7">
    <location>
        <begin position="85"/>
        <end position="106"/>
    </location>
</feature>
<dbReference type="Proteomes" id="UP000565785">
    <property type="component" value="Unassembled WGS sequence"/>
</dbReference>
<evidence type="ECO:0000256" key="4">
    <source>
        <dbReference type="ARBA" id="ARBA00023136"/>
    </source>
</evidence>
<feature type="region of interest" description="Disordered" evidence="6">
    <location>
        <begin position="148"/>
        <end position="168"/>
    </location>
</feature>
<evidence type="ECO:0000313" key="10">
    <source>
        <dbReference type="Proteomes" id="UP000565785"/>
    </source>
</evidence>
<keyword evidence="3 7" id="KW-1133">Transmembrane helix</keyword>
<evidence type="ECO:0000256" key="5">
    <source>
        <dbReference type="PROSITE-ProRule" id="PRU00581"/>
    </source>
</evidence>
<comment type="caution">
    <text evidence="9">The sequence shown here is derived from an EMBL/GenBank/DDBJ whole genome shotgun (WGS) entry which is preliminary data.</text>
</comment>
<evidence type="ECO:0000256" key="3">
    <source>
        <dbReference type="ARBA" id="ARBA00022989"/>
    </source>
</evidence>
<keyword evidence="10" id="KW-1185">Reference proteome</keyword>
<evidence type="ECO:0000256" key="6">
    <source>
        <dbReference type="SAM" id="MobiDB-lite"/>
    </source>
</evidence>
<dbReference type="PANTHER" id="PTHR22776:SF3">
    <property type="entry name" value="CKLF-LIKE MARVEL TRANSMEMBRANE DOMAIN-CONTAINING PROTEIN 3"/>
    <property type="match status" value="1"/>
</dbReference>
<sequence length="168" mass="18732">QPTGERERAPPALRAMLPPRELLRSRKCRLLLAETVLSFIIFICYIASSAVSFMMAPLLKFLLALFLLVAYAFKLNEKFKGLYWTLSDFLRCVTAAIIYFAISIAAVSKYSDGASKAAGVLGFIATIVYAIDFYITFNDLVAFLKQDSSDAPEEQRKSEDEDSDSDSD</sequence>
<comment type="subcellular location">
    <subcellularLocation>
        <location evidence="1">Membrane</location>
        <topology evidence="1">Multi-pass membrane protein</topology>
    </subcellularLocation>
</comment>
<evidence type="ECO:0000313" key="9">
    <source>
        <dbReference type="EMBL" id="NXN94092.1"/>
    </source>
</evidence>
<evidence type="ECO:0000259" key="8">
    <source>
        <dbReference type="PROSITE" id="PS51225"/>
    </source>
</evidence>
<feature type="non-terminal residue" evidence="9">
    <location>
        <position position="1"/>
    </location>
</feature>
<name>A0A7L1N3P8_RHICY</name>
<feature type="transmembrane region" description="Helical" evidence="7">
    <location>
        <begin position="54"/>
        <end position="73"/>
    </location>
</feature>
<dbReference type="EMBL" id="VXBP01002354">
    <property type="protein sequence ID" value="NXN94092.1"/>
    <property type="molecule type" value="Genomic_DNA"/>
</dbReference>
<keyword evidence="4 5" id="KW-0472">Membrane</keyword>
<feature type="domain" description="MARVEL" evidence="8">
    <location>
        <begin position="22"/>
        <end position="141"/>
    </location>
</feature>
<proteinExistence type="predicted"/>
<feature type="non-terminal residue" evidence="9">
    <location>
        <position position="168"/>
    </location>
</feature>
<dbReference type="GO" id="GO:0016020">
    <property type="term" value="C:membrane"/>
    <property type="evidence" value="ECO:0007669"/>
    <property type="project" value="UniProtKB-SubCell"/>
</dbReference>
<accession>A0A7L1N3P8</accession>
<feature type="transmembrane region" description="Helical" evidence="7">
    <location>
        <begin position="118"/>
        <end position="137"/>
    </location>
</feature>
<reference evidence="9 10" key="1">
    <citation type="submission" date="2019-09" db="EMBL/GenBank/DDBJ databases">
        <title>Bird 10,000 Genomes (B10K) Project - Family phase.</title>
        <authorList>
            <person name="Zhang G."/>
        </authorList>
    </citation>
    <scope>NUCLEOTIDE SEQUENCE [LARGE SCALE GENOMIC DNA]</scope>
    <source>
        <strain evidence="9">B10K-DU-002-35</strain>
        <tissue evidence="9">Muscle</tissue>
    </source>
</reference>
<evidence type="ECO:0000256" key="7">
    <source>
        <dbReference type="SAM" id="Phobius"/>
    </source>
</evidence>
<dbReference type="InterPro" id="IPR008253">
    <property type="entry name" value="Marvel"/>
</dbReference>
<gene>
    <name evidence="9" type="primary">Cmtm3</name>
    <name evidence="9" type="ORF">RHICYA_R13881</name>
</gene>
<dbReference type="PROSITE" id="PS51225">
    <property type="entry name" value="MARVEL"/>
    <property type="match status" value="1"/>
</dbReference>
<evidence type="ECO:0000256" key="2">
    <source>
        <dbReference type="ARBA" id="ARBA00022692"/>
    </source>
</evidence>
<evidence type="ECO:0000256" key="1">
    <source>
        <dbReference type="ARBA" id="ARBA00004141"/>
    </source>
</evidence>
<organism evidence="9 10">
    <name type="scientific">Rhinopomastus cyanomelas</name>
    <name type="common">Common scimitarbill</name>
    <dbReference type="NCBI Taxonomy" id="113115"/>
    <lineage>
        <taxon>Eukaryota</taxon>
        <taxon>Metazoa</taxon>
        <taxon>Chordata</taxon>
        <taxon>Craniata</taxon>
        <taxon>Vertebrata</taxon>
        <taxon>Euteleostomi</taxon>
        <taxon>Archelosauria</taxon>
        <taxon>Archosauria</taxon>
        <taxon>Dinosauria</taxon>
        <taxon>Saurischia</taxon>
        <taxon>Theropoda</taxon>
        <taxon>Coelurosauria</taxon>
        <taxon>Aves</taxon>
        <taxon>Neognathae</taxon>
        <taxon>Neoaves</taxon>
        <taxon>Telluraves</taxon>
        <taxon>Coraciimorphae</taxon>
        <taxon>Bucerotiformes</taxon>
        <taxon>Rhinopomastidae</taxon>
        <taxon>Rhinopomastus</taxon>
    </lineage>
</organism>
<keyword evidence="2 5" id="KW-0812">Transmembrane</keyword>
<dbReference type="PANTHER" id="PTHR22776">
    <property type="entry name" value="MARVEL-CONTAINING POTENTIAL LIPID RAFT-ASSOCIATED PROTEIN"/>
    <property type="match status" value="1"/>
</dbReference>
<dbReference type="OrthoDB" id="9943862at2759"/>
<feature type="transmembrane region" description="Helical" evidence="7">
    <location>
        <begin position="30"/>
        <end position="48"/>
    </location>
</feature>
<dbReference type="Pfam" id="PF01284">
    <property type="entry name" value="MARVEL"/>
    <property type="match status" value="1"/>
</dbReference>
<protein>
    <submittedName>
        <fullName evidence="9">CKLF3 protein</fullName>
    </submittedName>
</protein>
<dbReference type="AlphaFoldDB" id="A0A7L1N3P8"/>